<gene>
    <name evidence="5" type="ordered locus">AciX9_3790</name>
</gene>
<organism evidence="6">
    <name type="scientific">Granulicella tundricola (strain ATCC BAA-1859 / DSM 23138 / MP5ACTX9)</name>
    <dbReference type="NCBI Taxonomy" id="1198114"/>
    <lineage>
        <taxon>Bacteria</taxon>
        <taxon>Pseudomonadati</taxon>
        <taxon>Acidobacteriota</taxon>
        <taxon>Terriglobia</taxon>
        <taxon>Terriglobales</taxon>
        <taxon>Acidobacteriaceae</taxon>
        <taxon>Granulicella</taxon>
    </lineage>
</organism>
<keyword evidence="3" id="KW-0460">Magnesium</keyword>
<evidence type="ECO:0000256" key="2">
    <source>
        <dbReference type="ARBA" id="ARBA00022723"/>
    </source>
</evidence>
<dbReference type="SFLD" id="SFLDS00001">
    <property type="entry name" value="Enolase"/>
    <property type="match status" value="1"/>
</dbReference>
<feature type="domain" description="Mandelate racemase/muconate lactonizing enzyme C-terminal" evidence="4">
    <location>
        <begin position="194"/>
        <end position="298"/>
    </location>
</feature>
<dbReference type="InterPro" id="IPR019546">
    <property type="entry name" value="TAT_signal_bac_arc"/>
</dbReference>
<dbReference type="InterPro" id="IPR036849">
    <property type="entry name" value="Enolase-like_C_sf"/>
</dbReference>
<dbReference type="Pfam" id="PF13378">
    <property type="entry name" value="MR_MLE_C"/>
    <property type="match status" value="1"/>
</dbReference>
<sequence length="428" mass="47428">MQTDRRNLLKTALTAGAAAMAPGAALGQFLNAPRHGLPGNLQERYAKLDAVLQQPVFKREQFTSPVIIESVELLHYKNSYLCRVRSKDGAEGISISNSQQMAVLYPLFVDRIAPFFIGKDARDIESLIPAVTVYESNYKTQSLAIWVPIATIEFAILDMFGKMANKSIGLLISDKIYNPSISVYQANGERDNTAEEVIEHLKRDVALSHAKAIKFKLGGRMSHTESPKGRSEKLIPLVRKTFGDQMIISADANGSYTANQAIPIGKLMQEYKYAFYEEPVPFDWYEETKKVGDALEIPIAGGEQEPSTHNFRWLIANGGLSIVQQDMFYFGGMMRCMQVARMANAFGKQCIPHISSTGLGYLYMMHFVSAIPNSGPYHEFKEFNNTLPYKCATSTLVPDANGVIKVPTGPGVGVEIDPDYIAKHEVPL</sequence>
<accession>E8X6W7</accession>
<dbReference type="CDD" id="cd03316">
    <property type="entry name" value="MR_like"/>
    <property type="match status" value="1"/>
</dbReference>
<dbReference type="GO" id="GO:0000287">
    <property type="term" value="F:magnesium ion binding"/>
    <property type="evidence" value="ECO:0007669"/>
    <property type="project" value="TreeGrafter"/>
</dbReference>
<dbReference type="SUPFAM" id="SSF54826">
    <property type="entry name" value="Enolase N-terminal domain-like"/>
    <property type="match status" value="1"/>
</dbReference>
<evidence type="ECO:0000313" key="5">
    <source>
        <dbReference type="EMBL" id="ADW71076.1"/>
    </source>
</evidence>
<evidence type="ECO:0000256" key="3">
    <source>
        <dbReference type="ARBA" id="ARBA00022842"/>
    </source>
</evidence>
<dbReference type="Gene3D" id="3.20.20.120">
    <property type="entry name" value="Enolase-like C-terminal domain"/>
    <property type="match status" value="1"/>
</dbReference>
<dbReference type="EMBL" id="CP002482">
    <property type="protein sequence ID" value="ADW71076.1"/>
    <property type="molecule type" value="Genomic_DNA"/>
</dbReference>
<dbReference type="Proteomes" id="UP000000343">
    <property type="component" value="Plasmid pACIX902"/>
</dbReference>
<dbReference type="InterPro" id="IPR029017">
    <property type="entry name" value="Enolase-like_N"/>
</dbReference>
<dbReference type="InterPro" id="IPR046945">
    <property type="entry name" value="RHMD-like"/>
</dbReference>
<proteinExistence type="predicted"/>
<dbReference type="NCBIfam" id="TIGR01409">
    <property type="entry name" value="TAT_signal_seq"/>
    <property type="match status" value="1"/>
</dbReference>
<geneLocation type="plasmid" evidence="5 6">
    <name>pACIX902</name>
</geneLocation>
<dbReference type="InterPro" id="IPR013342">
    <property type="entry name" value="Mandelate_racemase_C"/>
</dbReference>
<dbReference type="PANTHER" id="PTHR13794:SF58">
    <property type="entry name" value="MITOCHONDRIAL ENOLASE SUPERFAMILY MEMBER 1"/>
    <property type="match status" value="1"/>
</dbReference>
<dbReference type="OrthoDB" id="9775391at2"/>
<dbReference type="PROSITE" id="PS51318">
    <property type="entry name" value="TAT"/>
    <property type="match status" value="1"/>
</dbReference>
<dbReference type="Gene3D" id="3.30.390.10">
    <property type="entry name" value="Enolase-like, N-terminal domain"/>
    <property type="match status" value="1"/>
</dbReference>
<evidence type="ECO:0000259" key="4">
    <source>
        <dbReference type="SMART" id="SM00922"/>
    </source>
</evidence>
<dbReference type="PANTHER" id="PTHR13794">
    <property type="entry name" value="ENOLASE SUPERFAMILY, MANDELATE RACEMASE"/>
    <property type="match status" value="1"/>
</dbReference>
<protein>
    <submittedName>
        <fullName evidence="5">Mandelate racemase/muconate lactonizing protein</fullName>
    </submittedName>
</protein>
<dbReference type="GO" id="GO:0016052">
    <property type="term" value="P:carbohydrate catabolic process"/>
    <property type="evidence" value="ECO:0007669"/>
    <property type="project" value="TreeGrafter"/>
</dbReference>
<dbReference type="KEGG" id="acm:AciX9_3790"/>
<dbReference type="HOGENOM" id="CLU_030273_3_0_0"/>
<dbReference type="GO" id="GO:0016836">
    <property type="term" value="F:hydro-lyase activity"/>
    <property type="evidence" value="ECO:0007669"/>
    <property type="project" value="TreeGrafter"/>
</dbReference>
<keyword evidence="6" id="KW-1185">Reference proteome</keyword>
<dbReference type="AlphaFoldDB" id="E8X6W7"/>
<reference evidence="6" key="1">
    <citation type="submission" date="2011-01" db="EMBL/GenBank/DDBJ databases">
        <title>Complete sequence of plasmid2 of Acidobacterium sp. MP5ACTX9.</title>
        <authorList>
            <consortium name="US DOE Joint Genome Institute"/>
            <person name="Lucas S."/>
            <person name="Copeland A."/>
            <person name="Lapidus A."/>
            <person name="Cheng J.-F."/>
            <person name="Goodwin L."/>
            <person name="Pitluck S."/>
            <person name="Teshima H."/>
            <person name="Detter J.C."/>
            <person name="Han C."/>
            <person name="Tapia R."/>
            <person name="Land M."/>
            <person name="Hauser L."/>
            <person name="Kyrpides N."/>
            <person name="Ivanova N."/>
            <person name="Ovchinnikova G."/>
            <person name="Pagani I."/>
            <person name="Rawat S.R."/>
            <person name="Mannisto M."/>
            <person name="Haggblom M.M."/>
            <person name="Woyke T."/>
        </authorList>
    </citation>
    <scope>NUCLEOTIDE SEQUENCE [LARGE SCALE GENOMIC DNA]</scope>
    <source>
        <strain evidence="6">MP5ACTX9</strain>
        <plasmid evidence="6">Plasmid pACIX902</plasmid>
    </source>
</reference>
<dbReference type="InterPro" id="IPR006311">
    <property type="entry name" value="TAT_signal"/>
</dbReference>
<keyword evidence="5" id="KW-0614">Plasmid</keyword>
<evidence type="ECO:0000256" key="1">
    <source>
        <dbReference type="ARBA" id="ARBA00001946"/>
    </source>
</evidence>
<dbReference type="RefSeq" id="WP_013582098.1">
    <property type="nucleotide sequence ID" value="NC_015065.1"/>
</dbReference>
<comment type="cofactor">
    <cofactor evidence="1">
        <name>Mg(2+)</name>
        <dbReference type="ChEBI" id="CHEBI:18420"/>
    </cofactor>
</comment>
<keyword evidence="2" id="KW-0479">Metal-binding</keyword>
<evidence type="ECO:0000313" key="6">
    <source>
        <dbReference type="Proteomes" id="UP000000343"/>
    </source>
</evidence>
<dbReference type="InterPro" id="IPR029065">
    <property type="entry name" value="Enolase_C-like"/>
</dbReference>
<name>E8X6W7_GRATM</name>
<dbReference type="SUPFAM" id="SSF51604">
    <property type="entry name" value="Enolase C-terminal domain-like"/>
    <property type="match status" value="1"/>
</dbReference>
<dbReference type="SMART" id="SM00922">
    <property type="entry name" value="MR_MLE"/>
    <property type="match status" value="1"/>
</dbReference>